<evidence type="ECO:0000313" key="4">
    <source>
        <dbReference type="Proteomes" id="UP000815325"/>
    </source>
</evidence>
<dbReference type="Gene3D" id="1.25.40.90">
    <property type="match status" value="1"/>
</dbReference>
<dbReference type="Proteomes" id="UP000815325">
    <property type="component" value="Unassembled WGS sequence"/>
</dbReference>
<sequence>MSIPPEALVQRLRSLNPTQQSIEGTSHWALFFASDQSNVTAIVSAWGEEIGKAPNEKKLALLYLSNHILQEGKRKGRLFGEEFSKVISKAVREVLRTADPKTRSSVGRVVRVWEERRVFGSSVIKGLKEQVTKAEAANKGSSKGSNGGGLDEATMQKLQALGPLAQLLSEASMAAEKSQEHTTKALQLQQHILEVGSIAEVASAQAVLSNCLSVLETEVQCRQQAAGELREQVSKQEDAMRHAQQQLQQFEQQKAMADARMGTLEQQRQQQQQQRLQQQQQQQQQQPLPNGMAGPGGGGIMGQPPPPPQLAQLMALQGISGPMPTIASMGLPPGVPGPLSHPMGPQAMPFASMPLPPPEAMLMAMQQQQQGLLPVPPPQALAMMAASGGLPPPHLPAPPFSAPPAAVPGHAHPQPQPPTHAVLHQPQQQRADSTPIPQPQPPHLHPQPPQQPQPQPSRPGAAPPPPSQPMEPQQPQRPQPQQQQQPPQEQQQQQQQQQPNLETSTDQDTAAMFAKAFAEMPEEERQRLAAGMAAAVAHTSQAPSSAPSGPPPPPPGGPTPSQAGEGGTNGVQEDSLLADADFSRFILGEDPMAGQGEYGGDDDYDPENPF</sequence>
<dbReference type="EMBL" id="MU070130">
    <property type="protein sequence ID" value="KAF5829649.1"/>
    <property type="molecule type" value="Genomic_DNA"/>
</dbReference>
<dbReference type="PANTHER" id="PTHR12460">
    <property type="entry name" value="CYCLIN-DEPENDENT KINASE INHIBITOR-RELATED PROTEIN"/>
    <property type="match status" value="1"/>
</dbReference>
<dbReference type="CDD" id="cd16981">
    <property type="entry name" value="CID_RPRD_like"/>
    <property type="match status" value="1"/>
</dbReference>
<protein>
    <submittedName>
        <fullName evidence="3">RNA polymerase II-binding domain-containing protein</fullName>
    </submittedName>
</protein>
<feature type="domain" description="CID" evidence="2">
    <location>
        <begin position="1"/>
        <end position="135"/>
    </location>
</feature>
<accession>A0ABQ7G4W5</accession>
<organism evidence="3 4">
    <name type="scientific">Dunaliella salina</name>
    <name type="common">Green alga</name>
    <name type="synonym">Protococcus salinus</name>
    <dbReference type="NCBI Taxonomy" id="3046"/>
    <lineage>
        <taxon>Eukaryota</taxon>
        <taxon>Viridiplantae</taxon>
        <taxon>Chlorophyta</taxon>
        <taxon>core chlorophytes</taxon>
        <taxon>Chlorophyceae</taxon>
        <taxon>CS clade</taxon>
        <taxon>Chlamydomonadales</taxon>
        <taxon>Dunaliellaceae</taxon>
        <taxon>Dunaliella</taxon>
    </lineage>
</organism>
<feature type="compositionally biased region" description="Pro residues" evidence="1">
    <location>
        <begin position="436"/>
        <end position="469"/>
    </location>
</feature>
<evidence type="ECO:0000256" key="1">
    <source>
        <dbReference type="SAM" id="MobiDB-lite"/>
    </source>
</evidence>
<feature type="compositionally biased region" description="Pro residues" evidence="1">
    <location>
        <begin position="390"/>
        <end position="406"/>
    </location>
</feature>
<dbReference type="PRINTS" id="PR01217">
    <property type="entry name" value="PRICHEXTENSN"/>
</dbReference>
<reference evidence="3" key="1">
    <citation type="submission" date="2017-08" db="EMBL/GenBank/DDBJ databases">
        <authorList>
            <person name="Polle J.E."/>
            <person name="Barry K."/>
            <person name="Cushman J."/>
            <person name="Schmutz J."/>
            <person name="Tran D."/>
            <person name="Hathwaick L.T."/>
            <person name="Yim W.C."/>
            <person name="Jenkins J."/>
            <person name="Mckie-Krisberg Z.M."/>
            <person name="Prochnik S."/>
            <person name="Lindquist E."/>
            <person name="Dockter R.B."/>
            <person name="Adam C."/>
            <person name="Molina H."/>
            <person name="Bunkerborg J."/>
            <person name="Jin E."/>
            <person name="Buchheim M."/>
            <person name="Magnuson J."/>
        </authorList>
    </citation>
    <scope>NUCLEOTIDE SEQUENCE</scope>
    <source>
        <strain evidence="3">CCAP 19/18</strain>
    </source>
</reference>
<dbReference type="SUPFAM" id="SSF48464">
    <property type="entry name" value="ENTH/VHS domain"/>
    <property type="match status" value="1"/>
</dbReference>
<feature type="compositionally biased region" description="Low complexity" evidence="1">
    <location>
        <begin position="266"/>
        <end position="292"/>
    </location>
</feature>
<evidence type="ECO:0000313" key="3">
    <source>
        <dbReference type="EMBL" id="KAF5829649.1"/>
    </source>
</evidence>
<dbReference type="SMART" id="SM00582">
    <property type="entry name" value="RPR"/>
    <property type="match status" value="1"/>
</dbReference>
<keyword evidence="4" id="KW-1185">Reference proteome</keyword>
<feature type="compositionally biased region" description="Basic and acidic residues" evidence="1">
    <location>
        <begin position="232"/>
        <end position="241"/>
    </location>
</feature>
<feature type="compositionally biased region" description="Low complexity" evidence="1">
    <location>
        <begin position="470"/>
        <end position="499"/>
    </location>
</feature>
<feature type="compositionally biased region" description="Low complexity" evidence="1">
    <location>
        <begin position="244"/>
        <end position="253"/>
    </location>
</feature>
<name>A0ABQ7G4W5_DUNSA</name>
<gene>
    <name evidence="3" type="ORF">DUNSADRAFT_15690</name>
</gene>
<comment type="caution">
    <text evidence="3">The sequence shown here is derived from an EMBL/GenBank/DDBJ whole genome shotgun (WGS) entry which is preliminary data.</text>
</comment>
<dbReference type="InterPro" id="IPR008942">
    <property type="entry name" value="ENTH_VHS"/>
</dbReference>
<evidence type="ECO:0000259" key="2">
    <source>
        <dbReference type="PROSITE" id="PS51391"/>
    </source>
</evidence>
<dbReference type="Pfam" id="PF04818">
    <property type="entry name" value="CID"/>
    <property type="match status" value="1"/>
</dbReference>
<feature type="compositionally biased region" description="Acidic residues" evidence="1">
    <location>
        <begin position="599"/>
        <end position="610"/>
    </location>
</feature>
<feature type="compositionally biased region" description="Pro residues" evidence="1">
    <location>
        <begin position="548"/>
        <end position="558"/>
    </location>
</feature>
<feature type="region of interest" description="Disordered" evidence="1">
    <location>
        <begin position="232"/>
        <end position="311"/>
    </location>
</feature>
<feature type="region of interest" description="Disordered" evidence="1">
    <location>
        <begin position="384"/>
        <end position="610"/>
    </location>
</feature>
<dbReference type="PROSITE" id="PS51391">
    <property type="entry name" value="CID"/>
    <property type="match status" value="1"/>
</dbReference>
<dbReference type="InterPro" id="IPR006569">
    <property type="entry name" value="CID_dom"/>
</dbReference>
<proteinExistence type="predicted"/>